<name>A0A955LXI7_UNCKA</name>
<dbReference type="AlphaFoldDB" id="A0A955LXI7"/>
<gene>
    <name evidence="1" type="ORF">KC573_04330</name>
</gene>
<reference evidence="1" key="1">
    <citation type="submission" date="2020-04" db="EMBL/GenBank/DDBJ databases">
        <authorList>
            <person name="Zhang T."/>
        </authorList>
    </citation>
    <scope>NUCLEOTIDE SEQUENCE</scope>
    <source>
        <strain evidence="1">HKST-UBA02</strain>
    </source>
</reference>
<protein>
    <submittedName>
        <fullName evidence="1">Uncharacterized protein</fullName>
    </submittedName>
</protein>
<evidence type="ECO:0000313" key="2">
    <source>
        <dbReference type="Proteomes" id="UP000699691"/>
    </source>
</evidence>
<proteinExistence type="predicted"/>
<evidence type="ECO:0000313" key="1">
    <source>
        <dbReference type="EMBL" id="MCA9398031.1"/>
    </source>
</evidence>
<sequence length="127" mass="14593">MSDVVEVQDTNVSNGDYPTGAFAQSLYRNNRKIRQDRADQIIESAQIHYKRECEDIALNIKQLQREQDNMLDLSPTDARSLVLASDFNAKEYTEKDIAIGVKIRNLQIKLDIAQKRYESLFGETLNL</sequence>
<organism evidence="1 2">
    <name type="scientific">candidate division WWE3 bacterium</name>
    <dbReference type="NCBI Taxonomy" id="2053526"/>
    <lineage>
        <taxon>Bacteria</taxon>
        <taxon>Katanobacteria</taxon>
    </lineage>
</organism>
<dbReference type="Proteomes" id="UP000699691">
    <property type="component" value="Unassembled WGS sequence"/>
</dbReference>
<dbReference type="EMBL" id="JAGQKY010000251">
    <property type="protein sequence ID" value="MCA9398031.1"/>
    <property type="molecule type" value="Genomic_DNA"/>
</dbReference>
<accession>A0A955LXI7</accession>
<reference evidence="1" key="2">
    <citation type="journal article" date="2021" name="Microbiome">
        <title>Successional dynamics and alternative stable states in a saline activated sludge microbial community over 9 years.</title>
        <authorList>
            <person name="Wang Y."/>
            <person name="Ye J."/>
            <person name="Ju F."/>
            <person name="Liu L."/>
            <person name="Boyd J.A."/>
            <person name="Deng Y."/>
            <person name="Parks D.H."/>
            <person name="Jiang X."/>
            <person name="Yin X."/>
            <person name="Woodcroft B.J."/>
            <person name="Tyson G.W."/>
            <person name="Hugenholtz P."/>
            <person name="Polz M.F."/>
            <person name="Zhang T."/>
        </authorList>
    </citation>
    <scope>NUCLEOTIDE SEQUENCE</scope>
    <source>
        <strain evidence="1">HKST-UBA02</strain>
    </source>
</reference>
<comment type="caution">
    <text evidence="1">The sequence shown here is derived from an EMBL/GenBank/DDBJ whole genome shotgun (WGS) entry which is preliminary data.</text>
</comment>